<keyword evidence="6" id="KW-0326">Glycosidase</keyword>
<dbReference type="InterPro" id="IPR023346">
    <property type="entry name" value="Lysozyme-like_dom_sf"/>
</dbReference>
<accession>A0ABS4QWS9</accession>
<feature type="signal peptide" evidence="4">
    <location>
        <begin position="1"/>
        <end position="24"/>
    </location>
</feature>
<dbReference type="EC" id="3.2.1.-" evidence="6"/>
<keyword evidence="6" id="KW-0378">Hydrolase</keyword>
<evidence type="ECO:0000313" key="6">
    <source>
        <dbReference type="EMBL" id="MBP2235105.1"/>
    </source>
</evidence>
<keyword evidence="3 4" id="KW-0732">Signal</keyword>
<comment type="similarity">
    <text evidence="1">Belongs to the transglycosylase Slt family.</text>
</comment>
<dbReference type="SUPFAM" id="SSF53955">
    <property type="entry name" value="Lysozyme-like"/>
    <property type="match status" value="1"/>
</dbReference>
<organism evidence="6 7">
    <name type="scientific">Sinorhizobium kostiense</name>
    <dbReference type="NCBI Taxonomy" id="76747"/>
    <lineage>
        <taxon>Bacteria</taxon>
        <taxon>Pseudomonadati</taxon>
        <taxon>Pseudomonadota</taxon>
        <taxon>Alphaproteobacteria</taxon>
        <taxon>Hyphomicrobiales</taxon>
        <taxon>Rhizobiaceae</taxon>
        <taxon>Sinorhizobium/Ensifer group</taxon>
        <taxon>Sinorhizobium</taxon>
    </lineage>
</organism>
<reference evidence="6 7" key="1">
    <citation type="submission" date="2021-03" db="EMBL/GenBank/DDBJ databases">
        <title>Genomic Encyclopedia of Type Strains, Phase IV (KMG-IV): sequencing the most valuable type-strain genomes for metagenomic binning, comparative biology and taxonomic classification.</title>
        <authorList>
            <person name="Goeker M."/>
        </authorList>
    </citation>
    <scope>NUCLEOTIDE SEQUENCE [LARGE SCALE GENOMIC DNA]</scope>
    <source>
        <strain evidence="6 7">DSM 13372</strain>
    </source>
</reference>
<evidence type="ECO:0000259" key="5">
    <source>
        <dbReference type="Pfam" id="PF01464"/>
    </source>
</evidence>
<dbReference type="GO" id="GO:0016798">
    <property type="term" value="F:hydrolase activity, acting on glycosyl bonds"/>
    <property type="evidence" value="ECO:0007669"/>
    <property type="project" value="UniProtKB-KW"/>
</dbReference>
<dbReference type="PANTHER" id="PTHR37423:SF2">
    <property type="entry name" value="MEMBRANE-BOUND LYTIC MUREIN TRANSGLYCOSYLASE C"/>
    <property type="match status" value="1"/>
</dbReference>
<gene>
    <name evidence="6" type="ORF">J2Z31_001597</name>
</gene>
<feature type="chain" id="PRO_5045756952" evidence="4">
    <location>
        <begin position="25"/>
        <end position="692"/>
    </location>
</feature>
<evidence type="ECO:0000256" key="4">
    <source>
        <dbReference type="SAM" id="SignalP"/>
    </source>
</evidence>
<dbReference type="Proteomes" id="UP000730739">
    <property type="component" value="Unassembled WGS sequence"/>
</dbReference>
<evidence type="ECO:0000256" key="1">
    <source>
        <dbReference type="ARBA" id="ARBA00007734"/>
    </source>
</evidence>
<dbReference type="InterPro" id="IPR008939">
    <property type="entry name" value="Lytic_TGlycosylase_superhlx_U"/>
</dbReference>
<dbReference type="InterPro" id="IPR000189">
    <property type="entry name" value="Transglyc_AS"/>
</dbReference>
<comment type="similarity">
    <text evidence="2">Belongs to the virb1 family.</text>
</comment>
<dbReference type="RefSeq" id="WP_209601355.1">
    <property type="nucleotide sequence ID" value="NZ_JAGILA010000002.1"/>
</dbReference>
<evidence type="ECO:0000256" key="3">
    <source>
        <dbReference type="ARBA" id="ARBA00022729"/>
    </source>
</evidence>
<sequence>MRRPLFLSAATVMGAAMMGSFAIASEGRIPVPASRPEAAAAAGAPAKAGRVAGETTGAILAAMAPLAGALKSGLDALSNRQADKALAIREGMRTDTLDRHILTWAIAVSGQKGIPSLEISKAQHELRGWPGLKSLRSHSERALYRENPPAADVIAAFGSTRPETAEGAIILARALVAEGKSGAAAEHLRTAWSKETLDEDVENKILAEFSGLLTTADHKRRMEMLLYRSRVDQAERFAALGKAQSLYRAWAAVIRGRAKAADLIAAVDPSWRDDPAHLFLRIEYLRRQEKYEEAAKLLAQMPRESEALVDPGEWWTEQRIVSRGLLDRGDFRGAYRIAANHTATAATDVVDAEFHAGWYALRGLEDAAAAARHFRRILDASSRPISASRAWYWLGRAAEAGGPGNASDFFASAALYPGTFYGQLAAARLGRSTLNVNYPAPTSDDRARFESREAVRAIDRLEAAGHGWRADNIYRALAEELTSPGELAILAARAEKTRNHQLSLQIGKVAFGRGIDVAALAFPLGVIPSSANIDGAGKALAYAIARQESAFNPAAVSPADARGLLQLLPTTAKGVASRYGLAYSEGRLTNDAGYNATLGSHYLGEQIDSFGGSYILTFIAYNAGPRRVPQWIARYGDPRGKPIDEVVDWIERIPFEETRNYVQRVMENYQVYKSRLGQKADIVSDLRMGRGS</sequence>
<dbReference type="PANTHER" id="PTHR37423">
    <property type="entry name" value="SOLUBLE LYTIC MUREIN TRANSGLYCOSYLASE-RELATED"/>
    <property type="match status" value="1"/>
</dbReference>
<keyword evidence="7" id="KW-1185">Reference proteome</keyword>
<proteinExistence type="inferred from homology"/>
<feature type="domain" description="Transglycosylase SLT" evidence="5">
    <location>
        <begin position="535"/>
        <end position="638"/>
    </location>
</feature>
<dbReference type="Gene3D" id="1.10.530.10">
    <property type="match status" value="1"/>
</dbReference>
<dbReference type="PROSITE" id="PS00922">
    <property type="entry name" value="TRANSGLYCOSYLASE"/>
    <property type="match status" value="1"/>
</dbReference>
<evidence type="ECO:0000313" key="7">
    <source>
        <dbReference type="Proteomes" id="UP000730739"/>
    </source>
</evidence>
<dbReference type="SUPFAM" id="SSF48435">
    <property type="entry name" value="Bacterial muramidases"/>
    <property type="match status" value="1"/>
</dbReference>
<dbReference type="InterPro" id="IPR008258">
    <property type="entry name" value="Transglycosylase_SLT_dom_1"/>
</dbReference>
<evidence type="ECO:0000256" key="2">
    <source>
        <dbReference type="ARBA" id="ARBA00009387"/>
    </source>
</evidence>
<comment type="caution">
    <text evidence="6">The sequence shown here is derived from an EMBL/GenBank/DDBJ whole genome shotgun (WGS) entry which is preliminary data.</text>
</comment>
<protein>
    <submittedName>
        <fullName evidence="6">Soluble lytic murein transglycosylase</fullName>
        <ecNumber evidence="6">3.2.1.-</ecNumber>
    </submittedName>
</protein>
<name>A0ABS4QWS9_9HYPH</name>
<dbReference type="EMBL" id="JAGILA010000002">
    <property type="protein sequence ID" value="MBP2235105.1"/>
    <property type="molecule type" value="Genomic_DNA"/>
</dbReference>
<dbReference type="Pfam" id="PF01464">
    <property type="entry name" value="SLT"/>
    <property type="match status" value="1"/>
</dbReference>
<dbReference type="Gene3D" id="1.25.20.10">
    <property type="entry name" value="Bacterial muramidases"/>
    <property type="match status" value="1"/>
</dbReference>
<dbReference type="CDD" id="cd13401">
    <property type="entry name" value="Slt70-like"/>
    <property type="match status" value="1"/>
</dbReference>